<accession>A0A9D3MAJ5</accession>
<feature type="region of interest" description="Disordered" evidence="2">
    <location>
        <begin position="354"/>
        <end position="400"/>
    </location>
</feature>
<evidence type="ECO:0000313" key="4">
    <source>
        <dbReference type="Proteomes" id="UP001044222"/>
    </source>
</evidence>
<feature type="region of interest" description="Disordered" evidence="2">
    <location>
        <begin position="310"/>
        <end position="332"/>
    </location>
</feature>
<feature type="compositionally biased region" description="Polar residues" evidence="2">
    <location>
        <begin position="378"/>
        <end position="387"/>
    </location>
</feature>
<name>A0A9D3MAJ5_ANGAN</name>
<gene>
    <name evidence="3" type="ORF">ANANG_G00139860</name>
</gene>
<reference evidence="3" key="1">
    <citation type="submission" date="2021-01" db="EMBL/GenBank/DDBJ databases">
        <title>A chromosome-scale assembly of European eel, Anguilla anguilla.</title>
        <authorList>
            <person name="Henkel C."/>
            <person name="Jong-Raadsen S.A."/>
            <person name="Dufour S."/>
            <person name="Weltzien F.-A."/>
            <person name="Palstra A.P."/>
            <person name="Pelster B."/>
            <person name="Spaink H.P."/>
            <person name="Van Den Thillart G.E."/>
            <person name="Jansen H."/>
            <person name="Zahm M."/>
            <person name="Klopp C."/>
            <person name="Cedric C."/>
            <person name="Louis A."/>
            <person name="Berthelot C."/>
            <person name="Parey E."/>
            <person name="Roest Crollius H."/>
            <person name="Montfort J."/>
            <person name="Robinson-Rechavi M."/>
            <person name="Bucao C."/>
            <person name="Bouchez O."/>
            <person name="Gislard M."/>
            <person name="Lluch J."/>
            <person name="Milhes M."/>
            <person name="Lampietro C."/>
            <person name="Lopez Roques C."/>
            <person name="Donnadieu C."/>
            <person name="Braasch I."/>
            <person name="Desvignes T."/>
            <person name="Postlethwait J."/>
            <person name="Bobe J."/>
            <person name="Guiguen Y."/>
            <person name="Dirks R."/>
        </authorList>
    </citation>
    <scope>NUCLEOTIDE SEQUENCE</scope>
    <source>
        <strain evidence="3">Tag_6206</strain>
        <tissue evidence="3">Liver</tissue>
    </source>
</reference>
<protein>
    <submittedName>
        <fullName evidence="3">Uncharacterized protein</fullName>
    </submittedName>
</protein>
<keyword evidence="1" id="KW-0175">Coiled coil</keyword>
<feature type="coiled-coil region" evidence="1">
    <location>
        <begin position="277"/>
        <end position="304"/>
    </location>
</feature>
<proteinExistence type="predicted"/>
<comment type="caution">
    <text evidence="3">The sequence shown here is derived from an EMBL/GenBank/DDBJ whole genome shotgun (WGS) entry which is preliminary data.</text>
</comment>
<keyword evidence="4" id="KW-1185">Reference proteome</keyword>
<evidence type="ECO:0000256" key="1">
    <source>
        <dbReference type="SAM" id="Coils"/>
    </source>
</evidence>
<evidence type="ECO:0000313" key="3">
    <source>
        <dbReference type="EMBL" id="KAG5845506.1"/>
    </source>
</evidence>
<dbReference type="Proteomes" id="UP001044222">
    <property type="component" value="Chromosome 7"/>
</dbReference>
<feature type="region of interest" description="Disordered" evidence="2">
    <location>
        <begin position="453"/>
        <end position="482"/>
    </location>
</feature>
<feature type="compositionally biased region" description="Basic and acidic residues" evidence="2">
    <location>
        <begin position="321"/>
        <end position="332"/>
    </location>
</feature>
<feature type="coiled-coil region" evidence="1">
    <location>
        <begin position="26"/>
        <end position="53"/>
    </location>
</feature>
<organism evidence="3 4">
    <name type="scientific">Anguilla anguilla</name>
    <name type="common">European freshwater eel</name>
    <name type="synonym">Muraena anguilla</name>
    <dbReference type="NCBI Taxonomy" id="7936"/>
    <lineage>
        <taxon>Eukaryota</taxon>
        <taxon>Metazoa</taxon>
        <taxon>Chordata</taxon>
        <taxon>Craniata</taxon>
        <taxon>Vertebrata</taxon>
        <taxon>Euteleostomi</taxon>
        <taxon>Actinopterygii</taxon>
        <taxon>Neopterygii</taxon>
        <taxon>Teleostei</taxon>
        <taxon>Anguilliformes</taxon>
        <taxon>Anguillidae</taxon>
        <taxon>Anguilla</taxon>
    </lineage>
</organism>
<dbReference type="EMBL" id="JAFIRN010000007">
    <property type="protein sequence ID" value="KAG5845506.1"/>
    <property type="molecule type" value="Genomic_DNA"/>
</dbReference>
<evidence type="ECO:0000256" key="2">
    <source>
        <dbReference type="SAM" id="MobiDB-lite"/>
    </source>
</evidence>
<dbReference type="AlphaFoldDB" id="A0A9D3MAJ5"/>
<sequence>MSLAWDMGCGMSRPLGLPGGGTVQGLLDSERRRRALELSLAKANRALRDQNLRMMQPQTPHTSPEDWTSQHQMWALKIREFKGTKSNGFSSGVCNAVLYGDLCERIGRLRSELDVLSQKVDQVCQTAGGCRHWGVHWPAPDRLLPVPEGQLPVPDWTLPVGHPGPKLPAASHIALAMDRSQLQRERGGLERLVQDAWARLGVLERDREVLESQVTGLHSELFQTRSREQELQRNGISARAELTGSRQLNDSLLQETVVLRQRLASSEARVALMESERRVLAARLVALETEREQLLSQKALLVRRLWRDPRARHGPPGVPGRDLETDVEGSGREEMVEVVEEEKGWEVTKTRVVNPQRPGNQEIPESLSPVPARPLSSKAETGNQTEDVLQLSEDPEKGLEDTDFQPLKLQVSPEVHERESIEYADWGEVGGAPRSQKDFLSEMEHMRTGEAIGPATHVSGTSQEDHDVPQGRSSWLHGGEEETAASKKCNQWDLWKDDPLSANQITALVIELQQLRRASEASWEVSDLANPGDLQARDWLERVGLLKECVRQMERNEERLGTLFQDHREV</sequence>